<feature type="signal peptide" evidence="1">
    <location>
        <begin position="1"/>
        <end position="20"/>
    </location>
</feature>
<name>A0A068SKW8_NEOGA</name>
<dbReference type="RefSeq" id="WP_038584495.1">
    <property type="nucleotide sequence ID" value="NZ_HG938353.1"/>
</dbReference>
<evidence type="ECO:0000256" key="1">
    <source>
        <dbReference type="SAM" id="SignalP"/>
    </source>
</evidence>
<organism evidence="2 3">
    <name type="scientific">Neorhizobium galegae bv. orientalis str. HAMBI 540</name>
    <dbReference type="NCBI Taxonomy" id="1028800"/>
    <lineage>
        <taxon>Bacteria</taxon>
        <taxon>Pseudomonadati</taxon>
        <taxon>Pseudomonadota</taxon>
        <taxon>Alphaproteobacteria</taxon>
        <taxon>Hyphomicrobiales</taxon>
        <taxon>Rhizobiaceae</taxon>
        <taxon>Rhizobium/Agrobacterium group</taxon>
        <taxon>Neorhizobium</taxon>
    </lineage>
</organism>
<gene>
    <name evidence="2" type="ORF">RG540_CH06620</name>
</gene>
<feature type="chain" id="PRO_5001653126" description="Secreted protein" evidence="1">
    <location>
        <begin position="21"/>
        <end position="70"/>
    </location>
</feature>
<protein>
    <recommendedName>
        <fullName evidence="4">Secreted protein</fullName>
    </recommendedName>
</protein>
<evidence type="ECO:0000313" key="3">
    <source>
        <dbReference type="Proteomes" id="UP000028181"/>
    </source>
</evidence>
<keyword evidence="1" id="KW-0732">Signal</keyword>
<keyword evidence="3" id="KW-1185">Reference proteome</keyword>
<evidence type="ECO:0008006" key="4">
    <source>
        <dbReference type="Google" id="ProtNLM"/>
    </source>
</evidence>
<dbReference type="KEGG" id="ngg:RG540_CH06620"/>
<dbReference type="GeneID" id="24256467"/>
<dbReference type="PATRIC" id="fig|1028800.3.peg.672"/>
<dbReference type="AlphaFoldDB" id="A0A068SKW8"/>
<evidence type="ECO:0000313" key="2">
    <source>
        <dbReference type="EMBL" id="CDN46852.1"/>
    </source>
</evidence>
<dbReference type="Proteomes" id="UP000028181">
    <property type="component" value="Chromosome I"/>
</dbReference>
<proteinExistence type="predicted"/>
<dbReference type="HOGENOM" id="CLU_2753741_0_0_5"/>
<reference evidence="3" key="1">
    <citation type="journal article" date="2014" name="BMC Genomics">
        <title>Genome sequencing of two Neorhizobium galegae strains reveals a noeT gene responsible for the unusual acetylation of the nodulation factors.</title>
        <authorList>
            <person name="Osterman J."/>
            <person name="Marsh J."/>
            <person name="Laine P.K."/>
            <person name="Zeng Z."/>
            <person name="Alatalo E."/>
            <person name="Sullivan J.T."/>
            <person name="Young J.P."/>
            <person name="Thomas-Oates J."/>
            <person name="Paulin L."/>
            <person name="Lindstrom K."/>
        </authorList>
    </citation>
    <scope>NUCLEOTIDE SEQUENCE [LARGE SCALE GENOMIC DNA]</scope>
    <source>
        <strain evidence="3">HAMBI 540</strain>
    </source>
</reference>
<accession>A0A068SKW8</accession>
<dbReference type="EMBL" id="HG938353">
    <property type="protein sequence ID" value="CDN46852.1"/>
    <property type="molecule type" value="Genomic_DNA"/>
</dbReference>
<sequence length="70" mass="7280">MINLLTSVVVIVISTCPATAPVPIAVPAAVMAPAPEIGSEAWCLAEQAKVRDHFIAHGMKPPAHIHTCKG</sequence>